<organism evidence="1">
    <name type="scientific">uncultured spirochete</name>
    <dbReference type="NCBI Taxonomy" id="156406"/>
    <lineage>
        <taxon>Bacteria</taxon>
        <taxon>Pseudomonadati</taxon>
        <taxon>Spirochaetota</taxon>
        <taxon>Spirochaetia</taxon>
        <taxon>Spirochaetales</taxon>
        <taxon>environmental samples</taxon>
    </lineage>
</organism>
<sequence>MAPETSHALAQVIREATKAKKEGKEKVILFSLSGYGLLDMQRYADYFPGKLSNLELSEAEIEKALAGLPKLETVG</sequence>
<dbReference type="SUPFAM" id="SSF53686">
    <property type="entry name" value="Tryptophan synthase beta subunit-like PLP-dependent enzymes"/>
    <property type="match status" value="1"/>
</dbReference>
<dbReference type="Gene3D" id="3.40.50.1100">
    <property type="match status" value="1"/>
</dbReference>
<name>A0A3P3XJ13_9SPIR</name>
<dbReference type="InterPro" id="IPR036052">
    <property type="entry name" value="TrpB-like_PALP_sf"/>
</dbReference>
<proteinExistence type="predicted"/>
<evidence type="ECO:0000313" key="1">
    <source>
        <dbReference type="EMBL" id="SLM13324.1"/>
    </source>
</evidence>
<dbReference type="EMBL" id="FWDM01000022">
    <property type="protein sequence ID" value="SLM13324.1"/>
    <property type="molecule type" value="Genomic_DNA"/>
</dbReference>
<reference evidence="1" key="1">
    <citation type="submission" date="2017-02" db="EMBL/GenBank/DDBJ databases">
        <authorList>
            <person name="Regsiter A."/>
            <person name="William W."/>
        </authorList>
    </citation>
    <scope>NUCLEOTIDE SEQUENCE</scope>
    <source>
        <strain evidence="1">Bib</strain>
    </source>
</reference>
<dbReference type="AlphaFoldDB" id="A0A3P3XJ13"/>
<gene>
    <name evidence="1" type="ORF">SPIROBIBN47_290024</name>
</gene>
<protein>
    <recommendedName>
        <fullName evidence="2">Tryptophan synthase</fullName>
    </recommendedName>
</protein>
<evidence type="ECO:0008006" key="2">
    <source>
        <dbReference type="Google" id="ProtNLM"/>
    </source>
</evidence>
<accession>A0A3P3XJ13</accession>